<dbReference type="PANTHER" id="PTHR13471">
    <property type="entry name" value="TETRATRICOPEPTIDE-LIKE HELICAL"/>
    <property type="match status" value="1"/>
</dbReference>
<evidence type="ECO:0000313" key="6">
    <source>
        <dbReference type="Proteomes" id="UP000236291"/>
    </source>
</evidence>
<reference evidence="4 6" key="1">
    <citation type="journal article" date="2014" name="Am. J. Bot.">
        <title>Genome assembly and annotation for red clover (Trifolium pratense; Fabaceae).</title>
        <authorList>
            <person name="Istvanek J."/>
            <person name="Jaros M."/>
            <person name="Krenek A."/>
            <person name="Repkova J."/>
        </authorList>
    </citation>
    <scope>NUCLEOTIDE SEQUENCE [LARGE SCALE GENOMIC DNA]</scope>
    <source>
        <strain evidence="6">cv. Tatra</strain>
        <tissue evidence="4">Young leaves</tissue>
    </source>
</reference>
<dbReference type="GO" id="GO:1902369">
    <property type="term" value="P:negative regulation of RNA catabolic process"/>
    <property type="evidence" value="ECO:0007669"/>
    <property type="project" value="TreeGrafter"/>
</dbReference>
<name>A0A2K3L1C6_TRIPR</name>
<gene>
    <name evidence="5" type="ORF">L195_g013473</name>
    <name evidence="4" type="ORF">L195_g028235</name>
</gene>
<dbReference type="Proteomes" id="UP000236291">
    <property type="component" value="Unassembled WGS sequence"/>
</dbReference>
<dbReference type="EMBL" id="ASHM01008776">
    <property type="protein sequence ID" value="PNY16748.1"/>
    <property type="molecule type" value="Genomic_DNA"/>
</dbReference>
<dbReference type="AlphaFoldDB" id="A0A2K3L1C6"/>
<proteinExistence type="inferred from homology"/>
<protein>
    <submittedName>
        <fullName evidence="4">UPF0614 protein/C14orf102-like protein</fullName>
    </submittedName>
</protein>
<dbReference type="ExpressionAtlas" id="A0A2K3L1C6">
    <property type="expression patterns" value="baseline"/>
</dbReference>
<dbReference type="EMBL" id="ASHM01024525">
    <property type="protein sequence ID" value="PNX72345.1"/>
    <property type="molecule type" value="Genomic_DNA"/>
</dbReference>
<evidence type="ECO:0000256" key="3">
    <source>
        <dbReference type="ARBA" id="ARBA00023242"/>
    </source>
</evidence>
<sequence length="107" mass="12437">MSKGGSHHRIRGLFERAVSNDMLCSSVVLWRCYIGYELNIAHDPSAARRIFFRAIHACPWSKRLWLDGFLKLNSVLTGKELSDLQEVMRDKELNLRTDIYEILLQES</sequence>
<evidence type="ECO:0000313" key="4">
    <source>
        <dbReference type="EMBL" id="PNX72345.1"/>
    </source>
</evidence>
<dbReference type="Gene3D" id="1.25.40.10">
    <property type="entry name" value="Tetratricopeptide repeat domain"/>
    <property type="match status" value="1"/>
</dbReference>
<reference evidence="4 6" key="2">
    <citation type="journal article" date="2017" name="Front. Plant Sci.">
        <title>Gene Classification and Mining of Molecular Markers Useful in Red Clover (Trifolium pratense) Breeding.</title>
        <authorList>
            <person name="Istvanek J."/>
            <person name="Dluhosova J."/>
            <person name="Dluhos P."/>
            <person name="Patkova L."/>
            <person name="Nedelnik J."/>
            <person name="Repkova J."/>
        </authorList>
    </citation>
    <scope>NUCLEOTIDE SEQUENCE [LARGE SCALE GENOMIC DNA]</scope>
    <source>
        <strain evidence="6">cv. Tatra</strain>
        <tissue evidence="4">Young leaves</tissue>
    </source>
</reference>
<evidence type="ECO:0000313" key="5">
    <source>
        <dbReference type="EMBL" id="PNY16748.1"/>
    </source>
</evidence>
<evidence type="ECO:0000256" key="1">
    <source>
        <dbReference type="ARBA" id="ARBA00004123"/>
    </source>
</evidence>
<accession>A0A2K3L1C6</accession>
<dbReference type="STRING" id="57577.A0A2K3L1C6"/>
<dbReference type="GO" id="GO:0031048">
    <property type="term" value="P:regulatory ncRNA-mediated heterochromatin formation"/>
    <property type="evidence" value="ECO:0007669"/>
    <property type="project" value="TreeGrafter"/>
</dbReference>
<evidence type="ECO:0000256" key="2">
    <source>
        <dbReference type="ARBA" id="ARBA00009265"/>
    </source>
</evidence>
<dbReference type="InterPro" id="IPR011990">
    <property type="entry name" value="TPR-like_helical_dom_sf"/>
</dbReference>
<comment type="similarity">
    <text evidence="2">Belongs to the NRDE2 family.</text>
</comment>
<comment type="caution">
    <text evidence="4">The sequence shown here is derived from an EMBL/GenBank/DDBJ whole genome shotgun (WGS) entry which is preliminary data.</text>
</comment>
<organism evidence="4 6">
    <name type="scientific">Trifolium pratense</name>
    <name type="common">Red clover</name>
    <dbReference type="NCBI Taxonomy" id="57577"/>
    <lineage>
        <taxon>Eukaryota</taxon>
        <taxon>Viridiplantae</taxon>
        <taxon>Streptophyta</taxon>
        <taxon>Embryophyta</taxon>
        <taxon>Tracheophyta</taxon>
        <taxon>Spermatophyta</taxon>
        <taxon>Magnoliopsida</taxon>
        <taxon>eudicotyledons</taxon>
        <taxon>Gunneridae</taxon>
        <taxon>Pentapetalae</taxon>
        <taxon>rosids</taxon>
        <taxon>fabids</taxon>
        <taxon>Fabales</taxon>
        <taxon>Fabaceae</taxon>
        <taxon>Papilionoideae</taxon>
        <taxon>50 kb inversion clade</taxon>
        <taxon>NPAAA clade</taxon>
        <taxon>Hologalegina</taxon>
        <taxon>IRL clade</taxon>
        <taxon>Trifolieae</taxon>
        <taxon>Trifolium</taxon>
    </lineage>
</organism>
<dbReference type="GO" id="GO:0071013">
    <property type="term" value="C:catalytic step 2 spliceosome"/>
    <property type="evidence" value="ECO:0007669"/>
    <property type="project" value="TreeGrafter"/>
</dbReference>
<dbReference type="PANTHER" id="PTHR13471:SF0">
    <property type="entry name" value="NUCLEAR EXOSOME REGULATOR NRDE2"/>
    <property type="match status" value="1"/>
</dbReference>
<keyword evidence="3" id="KW-0539">Nucleus</keyword>
<comment type="subcellular location">
    <subcellularLocation>
        <location evidence="1">Nucleus</location>
    </subcellularLocation>
</comment>
<dbReference type="InterPro" id="IPR013633">
    <property type="entry name" value="NRDE-2"/>
</dbReference>